<feature type="domain" description="SnoaL-like" evidence="1">
    <location>
        <begin position="10"/>
        <end position="108"/>
    </location>
</feature>
<evidence type="ECO:0000313" key="2">
    <source>
        <dbReference type="EMBL" id="ANB73017.1"/>
    </source>
</evidence>
<dbReference type="InterPro" id="IPR032710">
    <property type="entry name" value="NTF2-like_dom_sf"/>
</dbReference>
<dbReference type="OrthoDB" id="8759424at2"/>
<dbReference type="AlphaFoldDB" id="A0A167VZV0"/>
<dbReference type="Pfam" id="PF12680">
    <property type="entry name" value="SnoaL_2"/>
    <property type="match status" value="1"/>
</dbReference>
<dbReference type="KEGG" id="buz:AYM40_12065"/>
<keyword evidence="3" id="KW-1185">Reference proteome</keyword>
<gene>
    <name evidence="2" type="ORF">AYM40_12065</name>
</gene>
<name>A0A167VZV0_9BURK</name>
<organism evidence="2 3">
    <name type="scientific">Paraburkholderia phytofirmans OLGA172</name>
    <dbReference type="NCBI Taxonomy" id="1417228"/>
    <lineage>
        <taxon>Bacteria</taxon>
        <taxon>Pseudomonadati</taxon>
        <taxon>Pseudomonadota</taxon>
        <taxon>Betaproteobacteria</taxon>
        <taxon>Burkholderiales</taxon>
        <taxon>Burkholderiaceae</taxon>
        <taxon>Paraburkholderia</taxon>
    </lineage>
</organism>
<dbReference type="STRING" id="1804984.AYM40_12065"/>
<dbReference type="Gene3D" id="3.10.450.50">
    <property type="match status" value="1"/>
</dbReference>
<dbReference type="InterPro" id="IPR037401">
    <property type="entry name" value="SnoaL-like"/>
</dbReference>
<dbReference type="Proteomes" id="UP000076852">
    <property type="component" value="Chromosome 1"/>
</dbReference>
<accession>A0A167VZV0</accession>
<evidence type="ECO:0000313" key="3">
    <source>
        <dbReference type="Proteomes" id="UP000076852"/>
    </source>
</evidence>
<dbReference type="EMBL" id="CP014578">
    <property type="protein sequence ID" value="ANB73017.1"/>
    <property type="molecule type" value="Genomic_DNA"/>
</dbReference>
<proteinExistence type="predicted"/>
<evidence type="ECO:0000259" key="1">
    <source>
        <dbReference type="Pfam" id="PF12680"/>
    </source>
</evidence>
<dbReference type="RefSeq" id="WP_063496426.1">
    <property type="nucleotide sequence ID" value="NZ_CP014578.1"/>
</dbReference>
<reference evidence="2 3" key="1">
    <citation type="journal article" date="2016" name="Gene">
        <title>PacBio SMRT assembly of a complex multi-replicon genome reveals chlorocatechol degradative operon in a region of genome plasticity.</title>
        <authorList>
            <person name="Ricker N."/>
            <person name="Shen S.Y."/>
            <person name="Goordial J."/>
            <person name="Jin S."/>
            <person name="Fulthorpe R.R."/>
        </authorList>
    </citation>
    <scope>NUCLEOTIDE SEQUENCE [LARGE SCALE GENOMIC DNA]</scope>
    <source>
        <strain evidence="2 3">OLGA172</strain>
    </source>
</reference>
<dbReference type="SUPFAM" id="SSF54427">
    <property type="entry name" value="NTF2-like"/>
    <property type="match status" value="1"/>
</dbReference>
<sequence>MTQAFEFSTAVYEAVDSMDETRLASFLTENCTFVFGNSEPVIGRAAAAEHSKRFLETIAGIKHEVINAWSVDGRIISQVTVAYTRKDGKQMSFPAATIWRMEGSKIADYRIYVDNSPLFAQ</sequence>
<protein>
    <recommendedName>
        <fullName evidence="1">SnoaL-like domain-containing protein</fullName>
    </recommendedName>
</protein>